<dbReference type="Proteomes" id="UP000002630">
    <property type="component" value="Linkage Group LG14"/>
</dbReference>
<keyword evidence="3" id="KW-1185">Reference proteome</keyword>
<evidence type="ECO:0000313" key="2">
    <source>
        <dbReference type="EMBL" id="CBJ30017.1"/>
    </source>
</evidence>
<dbReference type="EMBL" id="FN649739">
    <property type="protein sequence ID" value="CBJ30017.1"/>
    <property type="molecule type" value="Genomic_DNA"/>
</dbReference>
<dbReference type="EMBL" id="FN648224">
    <property type="protein sequence ID" value="CBJ30017.1"/>
    <property type="molecule type" value="Genomic_DNA"/>
</dbReference>
<gene>
    <name evidence="2" type="ORF">Esi_0171_0022</name>
</gene>
<feature type="compositionally biased region" description="Polar residues" evidence="1">
    <location>
        <begin position="292"/>
        <end position="307"/>
    </location>
</feature>
<dbReference type="OrthoDB" id="205072at2759"/>
<protein>
    <submittedName>
        <fullName evidence="2">Uncharacterized protein</fullName>
    </submittedName>
</protein>
<name>D7FMV3_ECTSI</name>
<evidence type="ECO:0000313" key="3">
    <source>
        <dbReference type="Proteomes" id="UP000002630"/>
    </source>
</evidence>
<sequence>MRMMRKAVIALGVVLLMSCLGIFRVWPGLRRHHVDSTGPVPTPAPTIPPFSFEYPAVVEKKTVSSQLRVMFLVGLEGTGHHYFLNVFDDACTTAAVPCANACPIAKALYPSLATPSTKQDYERARRELRRELENLAAYPAEFMTEGQAAIAQFVTCRSKSGMMSFPNFNGNDKALQYVDFRLLAEEAERAGVDVRFVYLARSARSILVSDTQHNHYGGTFMRESRALINNAAVVESTFQELGPGFATCFRYESMSDPEQTHRVARFIAPDEDTAQRLEGKMLENVKPGSASPRPSNPTMEWTKQQGRLPNGAMNYHPKDPRYGPHRAKYDGNQFLNAGTAEQAAELEAAAAEAAAEAATTIEAERAKEEARDRDSWDLSFELVVARLQQKLDKIEEIVCTTTATTMGTSDGSA</sequence>
<organism evidence="2 3">
    <name type="scientific">Ectocarpus siliculosus</name>
    <name type="common">Brown alga</name>
    <name type="synonym">Conferva siliculosa</name>
    <dbReference type="NCBI Taxonomy" id="2880"/>
    <lineage>
        <taxon>Eukaryota</taxon>
        <taxon>Sar</taxon>
        <taxon>Stramenopiles</taxon>
        <taxon>Ochrophyta</taxon>
        <taxon>PX clade</taxon>
        <taxon>Phaeophyceae</taxon>
        <taxon>Ectocarpales</taxon>
        <taxon>Ectocarpaceae</taxon>
        <taxon>Ectocarpus</taxon>
    </lineage>
</organism>
<accession>D7FMV3</accession>
<dbReference type="InParanoid" id="D7FMV3"/>
<dbReference type="PROSITE" id="PS51257">
    <property type="entry name" value="PROKAR_LIPOPROTEIN"/>
    <property type="match status" value="1"/>
</dbReference>
<dbReference type="AlphaFoldDB" id="D7FMV3"/>
<evidence type="ECO:0000256" key="1">
    <source>
        <dbReference type="SAM" id="MobiDB-lite"/>
    </source>
</evidence>
<proteinExistence type="predicted"/>
<feature type="region of interest" description="Disordered" evidence="1">
    <location>
        <begin position="284"/>
        <end position="312"/>
    </location>
</feature>
<reference evidence="2 3" key="1">
    <citation type="journal article" date="2010" name="Nature">
        <title>The Ectocarpus genome and the independent evolution of multicellularity in brown algae.</title>
        <authorList>
            <person name="Cock J.M."/>
            <person name="Sterck L."/>
            <person name="Rouze P."/>
            <person name="Scornet D."/>
            <person name="Allen A.E."/>
            <person name="Amoutzias G."/>
            <person name="Anthouard V."/>
            <person name="Artiguenave F."/>
            <person name="Aury J.M."/>
            <person name="Badger J.H."/>
            <person name="Beszteri B."/>
            <person name="Billiau K."/>
            <person name="Bonnet E."/>
            <person name="Bothwell J.H."/>
            <person name="Bowler C."/>
            <person name="Boyen C."/>
            <person name="Brownlee C."/>
            <person name="Carrano C.J."/>
            <person name="Charrier B."/>
            <person name="Cho G.Y."/>
            <person name="Coelho S.M."/>
            <person name="Collen J."/>
            <person name="Corre E."/>
            <person name="Da Silva C."/>
            <person name="Delage L."/>
            <person name="Delaroque N."/>
            <person name="Dittami S.M."/>
            <person name="Doulbeau S."/>
            <person name="Elias M."/>
            <person name="Farnham G."/>
            <person name="Gachon C.M."/>
            <person name="Gschloessl B."/>
            <person name="Heesch S."/>
            <person name="Jabbari K."/>
            <person name="Jubin C."/>
            <person name="Kawai H."/>
            <person name="Kimura K."/>
            <person name="Kloareg B."/>
            <person name="Kupper F.C."/>
            <person name="Lang D."/>
            <person name="Le Bail A."/>
            <person name="Leblanc C."/>
            <person name="Lerouge P."/>
            <person name="Lohr M."/>
            <person name="Lopez P.J."/>
            <person name="Martens C."/>
            <person name="Maumus F."/>
            <person name="Michel G."/>
            <person name="Miranda-Saavedra D."/>
            <person name="Morales J."/>
            <person name="Moreau H."/>
            <person name="Motomura T."/>
            <person name="Nagasato C."/>
            <person name="Napoli C.A."/>
            <person name="Nelson D.R."/>
            <person name="Nyvall-Collen P."/>
            <person name="Peters A.F."/>
            <person name="Pommier C."/>
            <person name="Potin P."/>
            <person name="Poulain J."/>
            <person name="Quesneville H."/>
            <person name="Read B."/>
            <person name="Rensing S.A."/>
            <person name="Ritter A."/>
            <person name="Rousvoal S."/>
            <person name="Samanta M."/>
            <person name="Samson G."/>
            <person name="Schroeder D.C."/>
            <person name="Segurens B."/>
            <person name="Strittmatter M."/>
            <person name="Tonon T."/>
            <person name="Tregear J.W."/>
            <person name="Valentin K."/>
            <person name="von Dassow P."/>
            <person name="Yamagishi T."/>
            <person name="Van de Peer Y."/>
            <person name="Wincker P."/>
        </authorList>
    </citation>
    <scope>NUCLEOTIDE SEQUENCE [LARGE SCALE GENOMIC DNA]</scope>
    <source>
        <strain evidence="3">Ec32 / CCAP1310/4</strain>
    </source>
</reference>